<gene>
    <name evidence="1" type="ORF">CFBP5477_018580</name>
</gene>
<proteinExistence type="predicted"/>
<sequence>MKSFFAYPSSQSEVVKVIRSAKDELARSGLPLDIQLWEENEICGRPLTSPIFEGIKDADFLIADITSLNFNVTFEIGYAIGLGKRVYLTRNSNFRRTGDLIDKIGIFDTLGFQSYADQNDLRKLITGFDGSNPIPLRTVLNVRSPVYLLRTPQSNTSELAIISRVKKARLGFRAYMPSDDPRLSASQAIDDVSACFGAIITLLPLDFADAEVHNIRAAFVAGLAIGMGKLTAILQPRTGPAPIDVRDIVKTLASDDLITEIIGEFALDVTERLQADDPLPLPKGNFLAEMSIGDPVAENEFQTLGSYYLRTDQFQRASRGEVNLVVGRKGAGKTALFSQLRNAKRNNVQNIVVDLKPEGYQLIRLKEDVLDYLADGARMHLITALFEYVFYLEICYKLLEKDQDRHIRDPRLYELYNNLQEVYKSGAAGEGDFSERLQGLSRDLASSFQKRFGTTSDQRLTAAEVTELIHKHNIRDIRKALSDYLSVKESVWVLFDNLDKGWSSHGLTDDDILILRGLIDAARKIQRQMQSERHDFNCVVFVRNDVYQLLVEASADYGKESRATLDWTDSDLLREMLRKRLIYNSLPDSTPFERVWAQICISHFRGEETSQFIIDRSLMRPRNLIKLLSHCRGFAVGMGRARIEEIDFEKGLKAYSLDLITEADQELTDIIGRDTNLIYHFIGEGETFTAGHLREILTGGGISEEQLASVTNFMLYYGFLGVKIGGNSPKFIFDVAYDMKLIGVLIMKAKEDMVYVLNPAFHAGLNF</sequence>
<dbReference type="NCBIfam" id="NF047389">
    <property type="entry name" value="ATPase_Sll1717"/>
    <property type="match status" value="1"/>
</dbReference>
<dbReference type="Gene3D" id="3.40.50.450">
    <property type="match status" value="1"/>
</dbReference>
<dbReference type="AlphaFoldDB" id="A0AAF0HBZ0"/>
<organism evidence="1 2">
    <name type="scientific">Agrobacterium larrymoorei</name>
    <dbReference type="NCBI Taxonomy" id="160699"/>
    <lineage>
        <taxon>Bacteria</taxon>
        <taxon>Pseudomonadati</taxon>
        <taxon>Pseudomonadota</taxon>
        <taxon>Alphaproteobacteria</taxon>
        <taxon>Hyphomicrobiales</taxon>
        <taxon>Rhizobiaceae</taxon>
        <taxon>Rhizobium/Agrobacterium group</taxon>
        <taxon>Agrobacterium</taxon>
    </lineage>
</organism>
<name>A0AAF0HBZ0_9HYPH</name>
<evidence type="ECO:0000313" key="2">
    <source>
        <dbReference type="Proteomes" id="UP000298664"/>
    </source>
</evidence>
<dbReference type="SUPFAM" id="SSF52309">
    <property type="entry name" value="N-(deoxy)ribosyltransferase-like"/>
    <property type="match status" value="1"/>
</dbReference>
<dbReference type="RefSeq" id="WP_137395198.1">
    <property type="nucleotide sequence ID" value="NZ_CP124734.1"/>
</dbReference>
<dbReference type="Proteomes" id="UP000298664">
    <property type="component" value="Chromosome Linear"/>
</dbReference>
<dbReference type="InterPro" id="IPR059206">
    <property type="entry name" value="Sll1717-like"/>
</dbReference>
<reference evidence="1" key="1">
    <citation type="submission" date="2023-05" db="EMBL/GenBank/DDBJ databases">
        <title>Complete genome sequence of Agrobacterium larrymoorei CFBP5477.</title>
        <authorList>
            <person name="Yen H.-C."/>
            <person name="Chou L."/>
            <person name="Lin Y.-C."/>
            <person name="Lai E.-M."/>
            <person name="Kuo C.-H."/>
        </authorList>
    </citation>
    <scope>NUCLEOTIDE SEQUENCE</scope>
    <source>
        <strain evidence="1">CFBP5477</strain>
    </source>
</reference>
<protein>
    <submittedName>
        <fullName evidence="1">Uncharacterized protein</fullName>
    </submittedName>
</protein>
<accession>A0AAF0HBZ0</accession>
<dbReference type="EMBL" id="CP124734">
    <property type="protein sequence ID" value="WHA43253.1"/>
    <property type="molecule type" value="Genomic_DNA"/>
</dbReference>
<evidence type="ECO:0000313" key="1">
    <source>
        <dbReference type="EMBL" id="WHA43253.1"/>
    </source>
</evidence>